<dbReference type="RefSeq" id="XP_028882179.1">
    <property type="nucleotide sequence ID" value="XM_029026483.1"/>
</dbReference>
<dbReference type="Proteomes" id="UP000192257">
    <property type="component" value="Unassembled WGS sequence"/>
</dbReference>
<feature type="compositionally biased region" description="Basic and acidic residues" evidence="1">
    <location>
        <begin position="631"/>
        <end position="641"/>
    </location>
</feature>
<dbReference type="AlphaFoldDB" id="A0A1X0NUF4"/>
<gene>
    <name evidence="2" type="ORF">TM35_000181700</name>
</gene>
<feature type="compositionally biased region" description="Pro residues" evidence="1">
    <location>
        <begin position="133"/>
        <end position="144"/>
    </location>
</feature>
<evidence type="ECO:0000256" key="1">
    <source>
        <dbReference type="SAM" id="MobiDB-lite"/>
    </source>
</evidence>
<evidence type="ECO:0000313" key="2">
    <source>
        <dbReference type="EMBL" id="ORC88113.1"/>
    </source>
</evidence>
<proteinExistence type="predicted"/>
<reference evidence="2 3" key="1">
    <citation type="submission" date="2017-03" db="EMBL/GenBank/DDBJ databases">
        <title>An alternative strategy for trypanosome survival in the mammalian bloodstream revealed through genome and transcriptome analysis of the ubiquitous bovine parasite Trypanosoma (Megatrypanum) theileri.</title>
        <authorList>
            <person name="Kelly S."/>
            <person name="Ivens A."/>
            <person name="Mott A."/>
            <person name="O'Neill E."/>
            <person name="Emms D."/>
            <person name="Macleod O."/>
            <person name="Voorheis P."/>
            <person name="Matthews J."/>
            <person name="Matthews K."/>
            <person name="Carrington M."/>
        </authorList>
    </citation>
    <scope>NUCLEOTIDE SEQUENCE [LARGE SCALE GENOMIC DNA]</scope>
    <source>
        <strain evidence="2">Edinburgh</strain>
    </source>
</reference>
<feature type="region of interest" description="Disordered" evidence="1">
    <location>
        <begin position="126"/>
        <end position="148"/>
    </location>
</feature>
<dbReference type="PANTHER" id="PTHR48125">
    <property type="entry name" value="LP07818P1"/>
    <property type="match status" value="1"/>
</dbReference>
<comment type="caution">
    <text evidence="2">The sequence shown here is derived from an EMBL/GenBank/DDBJ whole genome shotgun (WGS) entry which is preliminary data.</text>
</comment>
<protein>
    <submittedName>
        <fullName evidence="2">Uncharacterized protein</fullName>
    </submittedName>
</protein>
<organism evidence="2 3">
    <name type="scientific">Trypanosoma theileri</name>
    <dbReference type="NCBI Taxonomy" id="67003"/>
    <lineage>
        <taxon>Eukaryota</taxon>
        <taxon>Discoba</taxon>
        <taxon>Euglenozoa</taxon>
        <taxon>Kinetoplastea</taxon>
        <taxon>Metakinetoplastina</taxon>
        <taxon>Trypanosomatida</taxon>
        <taxon>Trypanosomatidae</taxon>
        <taxon>Trypanosoma</taxon>
    </lineage>
</organism>
<dbReference type="PANTHER" id="PTHR48125:SF10">
    <property type="entry name" value="OS12G0136300 PROTEIN"/>
    <property type="match status" value="1"/>
</dbReference>
<feature type="compositionally biased region" description="Polar residues" evidence="1">
    <location>
        <begin position="605"/>
        <end position="615"/>
    </location>
</feature>
<dbReference type="VEuPathDB" id="TriTrypDB:TM35_000181700"/>
<feature type="region of interest" description="Disordered" evidence="1">
    <location>
        <begin position="603"/>
        <end position="666"/>
    </location>
</feature>
<dbReference type="GeneID" id="39986263"/>
<keyword evidence="3" id="KW-1185">Reference proteome</keyword>
<name>A0A1X0NUF4_9TRYP</name>
<evidence type="ECO:0000313" key="3">
    <source>
        <dbReference type="Proteomes" id="UP000192257"/>
    </source>
</evidence>
<accession>A0A1X0NUF4</accession>
<feature type="compositionally biased region" description="Low complexity" evidence="1">
    <location>
        <begin position="431"/>
        <end position="462"/>
    </location>
</feature>
<dbReference type="EMBL" id="NBCO01000018">
    <property type="protein sequence ID" value="ORC88113.1"/>
    <property type="molecule type" value="Genomic_DNA"/>
</dbReference>
<feature type="region of interest" description="Disordered" evidence="1">
    <location>
        <begin position="423"/>
        <end position="466"/>
    </location>
</feature>
<dbReference type="OrthoDB" id="244770at2759"/>
<sequence>MLVEPGGNVTTNGGAAPGGSSAAVVLTTAAAATMAMGSGNVNGNVCLCGAGSENNAALLVNTPSLSDFIVGGGNGSNSPARGRAMGKPFLIPHTTAASSSSSAAAAAAATAGVGGWPVVDHPPLLQPQHPIQQLPPPPPPPPPTTTTTTTTAGIGIGISTGTTGGQYFSSFDDVRYTHSNSKANGLSGSTVFINTPLSPYKTSMVHFAAGTGGSVGSGARSGIFSIIGTTDFNSGSNNSNGTNPVGCASSYFSDTTNSPGLSHRMMSLSVTGNGSTSTLMGTPPSMTGINPTTTANSTNINTNTTSIAAASGTTITTPTSAPPTIVTNNTNNNNNTNGINATVTTNTTSNATTNTNVDTNLGLRNELLRMSMSLELPSWSPHATAGMVGGPSPVFFTSVDGALRLKVHPLRFKMLPSPVPYEMVFPPSPPTHQQQQQQHTSLSSSSSTTTTTTTTTTTATATRNPSPQRLAHYQAIMLRWYSRILIAQENVRARIRQRCPPPPESILQHMATVSNNAASTTGTTTTTAAAAVTTPITADPVELQNWSIQCYRWWDETSRKRTRRGHRGGKAPAGGNVARVALLQQQQQQQQQQEAHSLPYHPRQEQISTDRQPLQSAAAAGGGGVLQSHSTSRDIPGDAGERAAGSYALPYTASHTRSTHHDDDIEKSLHRWVEDILDDE</sequence>